<keyword evidence="1" id="KW-0998">Cell outer membrane</keyword>
<dbReference type="InterPro" id="IPR000015">
    <property type="entry name" value="Fimb_usher"/>
</dbReference>
<evidence type="ECO:0000256" key="1">
    <source>
        <dbReference type="RuleBase" id="RU003884"/>
    </source>
</evidence>
<dbReference type="Proteomes" id="UP000580830">
    <property type="component" value="Unassembled WGS sequence"/>
</dbReference>
<dbReference type="GO" id="GO:0015473">
    <property type="term" value="F:fimbrial usher porin activity"/>
    <property type="evidence" value="ECO:0007669"/>
    <property type="project" value="InterPro"/>
</dbReference>
<comment type="subcellular location">
    <subcellularLocation>
        <location evidence="1">Cell outer membrane</location>
        <topology evidence="1">Multi-pass membrane protein</topology>
    </subcellularLocation>
</comment>
<proteinExistence type="inferred from homology"/>
<name>A0A832PLT8_9RHOB</name>
<gene>
    <name evidence="3" type="ORF">GXX24_04445</name>
</gene>
<dbReference type="PANTHER" id="PTHR30451">
    <property type="entry name" value="OUTER MEMBRANE USHER PROTEIN"/>
    <property type="match status" value="1"/>
</dbReference>
<dbReference type="Pfam" id="PF00577">
    <property type="entry name" value="Usher"/>
    <property type="match status" value="1"/>
</dbReference>
<dbReference type="Gene3D" id="2.60.40.2610">
    <property type="entry name" value="Outer membrane usher protein FimD, plug domain"/>
    <property type="match status" value="1"/>
</dbReference>
<keyword evidence="1" id="KW-0812">Transmembrane</keyword>
<comment type="caution">
    <text evidence="3">The sequence shown here is derived from an EMBL/GenBank/DDBJ whole genome shotgun (WGS) entry which is preliminary data.</text>
</comment>
<dbReference type="RefSeq" id="WP_303729481.1">
    <property type="nucleotide sequence ID" value="NZ_DULP01000071.1"/>
</dbReference>
<dbReference type="InterPro" id="IPR042186">
    <property type="entry name" value="FimD_plug_dom"/>
</dbReference>
<dbReference type="PROSITE" id="PS01151">
    <property type="entry name" value="FIMBRIAL_USHER"/>
    <property type="match status" value="1"/>
</dbReference>
<accession>A0A832PLT8</accession>
<evidence type="ECO:0000313" key="4">
    <source>
        <dbReference type="Proteomes" id="UP000580830"/>
    </source>
</evidence>
<keyword evidence="1" id="KW-1029">Fimbrium biogenesis</keyword>
<keyword evidence="1" id="KW-0472">Membrane</keyword>
<organism evidence="3 4">
    <name type="scientific">Paracoccus solventivorans</name>
    <dbReference type="NCBI Taxonomy" id="53463"/>
    <lineage>
        <taxon>Bacteria</taxon>
        <taxon>Pseudomonadati</taxon>
        <taxon>Pseudomonadota</taxon>
        <taxon>Alphaproteobacteria</taxon>
        <taxon>Rhodobacterales</taxon>
        <taxon>Paracoccaceae</taxon>
        <taxon>Paracoccus</taxon>
    </lineage>
</organism>
<reference evidence="3 4" key="1">
    <citation type="journal article" date="2020" name="Biotechnol. Biofuels">
        <title>New insights from the biogas microbiome by comprehensive genome-resolved metagenomics of nearly 1600 species originating from multiple anaerobic digesters.</title>
        <authorList>
            <person name="Campanaro S."/>
            <person name="Treu L."/>
            <person name="Rodriguez-R L.M."/>
            <person name="Kovalovszki A."/>
            <person name="Ziels R.M."/>
            <person name="Maus I."/>
            <person name="Zhu X."/>
            <person name="Kougias P.G."/>
            <person name="Basile A."/>
            <person name="Luo G."/>
            <person name="Schluter A."/>
            <person name="Konstantinidis K.T."/>
            <person name="Angelidaki I."/>
        </authorList>
    </citation>
    <scope>NUCLEOTIDE SEQUENCE [LARGE SCALE GENOMIC DNA]</scope>
    <source>
        <strain evidence="3">AS04akNAM_125</strain>
    </source>
</reference>
<dbReference type="EMBL" id="DULP01000071">
    <property type="protein sequence ID" value="HHW33380.1"/>
    <property type="molecule type" value="Genomic_DNA"/>
</dbReference>
<evidence type="ECO:0000259" key="2">
    <source>
        <dbReference type="Pfam" id="PF13953"/>
    </source>
</evidence>
<dbReference type="Gene3D" id="2.60.40.3110">
    <property type="match status" value="1"/>
</dbReference>
<sequence length="757" mass="80918">MQGQDLYLEVFVNGQPKNLIARFTDLGDGVLSADAEELRNSGILPDAVVASGEVRLDQIPGLGWRLIEPEQTIRFIVPEELLAPHVVAAAAPDPLDEREQAPAVDRGFGLVLNYGLNFEHWRPRHGETAATATGSFDARLFVPWGTLNHGFVLAKDGAGGHEMRRLDSYWRSDFPGRAIQVQLGDVVTRGPGWSRPVRLGGLTVERNFGLRPDLVTLPLPYFEGSAALPSTVEVFSDTIRSYAAEVPAGPFRIDDLPLSGGAGLARVVLRDVTGRETQVDMPFLVSEELLRAGMMDFAISAGRPRLGIGSETDRYADRTFGAATLRAGVTDGLTLLAHAEGGDNLAMAGLGATFRIAHRGTATLSFAQSRTRDRNGSLMDLSTELSLGRMRLSGRIMATQGDFTDIAALSADPDLAEPVLPDFPRHLAQLSLSMPVGVGSTANLFLSDLRHADDWYETSFGASYSTRVWGDSSLTLTALAQRGIRDDAVLSAQLHIPLSRRRDISTSFEHRRGGWRQHVSASGRSEKRIPGWNWRLQADRNDHSSLAARAAHDSSLGRVELAGRLSADGRGMGLRLDGAIVVAGGGVFMSRRIDDAFAVVDAGAPGVEVSAENRPVGRTGPGGKLLVPDLRAYEANKVSIDPANLPLDAVVGATHQTVRPAHRAGTTIDFGVEASARAAIVGLVDAQGQPLEVGGGVALNGNDGELLVGFDGEVFATGLKARNEIRVTYPNGRSCTAGFDYVDEPGSLTEMRGVPCL</sequence>
<keyword evidence="1" id="KW-0813">Transport</keyword>
<dbReference type="GO" id="GO:0009279">
    <property type="term" value="C:cell outer membrane"/>
    <property type="evidence" value="ECO:0007669"/>
    <property type="project" value="UniProtKB-SubCell"/>
</dbReference>
<dbReference type="InterPro" id="IPR025949">
    <property type="entry name" value="PapC-like_C"/>
</dbReference>
<dbReference type="GO" id="GO:0009297">
    <property type="term" value="P:pilus assembly"/>
    <property type="evidence" value="ECO:0007669"/>
    <property type="project" value="InterPro"/>
</dbReference>
<evidence type="ECO:0000313" key="3">
    <source>
        <dbReference type="EMBL" id="HHW33380.1"/>
    </source>
</evidence>
<dbReference type="AlphaFoldDB" id="A0A832PLT8"/>
<dbReference type="PANTHER" id="PTHR30451:SF5">
    <property type="entry name" value="SLR0019 PROTEIN"/>
    <property type="match status" value="1"/>
</dbReference>
<dbReference type="Pfam" id="PF13953">
    <property type="entry name" value="PapC_C"/>
    <property type="match status" value="1"/>
</dbReference>
<protein>
    <submittedName>
        <fullName evidence="3">Fimbrial biogenesis outer membrane usher protein</fullName>
    </submittedName>
</protein>
<feature type="domain" description="PapC-like C-terminal" evidence="2">
    <location>
        <begin position="683"/>
        <end position="740"/>
    </location>
</feature>
<dbReference type="InterPro" id="IPR018030">
    <property type="entry name" value="Fimbrial_membr_usher_CS"/>
</dbReference>
<comment type="similarity">
    <text evidence="1">Belongs to the fimbrial export usher family.</text>
</comment>